<reference evidence="2" key="1">
    <citation type="journal article" date="2022" name="Mol. Ecol. Resour.">
        <title>The genomes of chicory, endive, great burdock and yacon provide insights into Asteraceae palaeo-polyploidization history and plant inulin production.</title>
        <authorList>
            <person name="Fan W."/>
            <person name="Wang S."/>
            <person name="Wang H."/>
            <person name="Wang A."/>
            <person name="Jiang F."/>
            <person name="Liu H."/>
            <person name="Zhao H."/>
            <person name="Xu D."/>
            <person name="Zhang Y."/>
        </authorList>
    </citation>
    <scope>NUCLEOTIDE SEQUENCE [LARGE SCALE GENOMIC DNA]</scope>
    <source>
        <strain evidence="2">cv. Yunnan</strain>
    </source>
</reference>
<keyword evidence="2" id="KW-1185">Reference proteome</keyword>
<comment type="caution">
    <text evidence="1">The sequence shown here is derived from an EMBL/GenBank/DDBJ whole genome shotgun (WGS) entry which is preliminary data.</text>
</comment>
<name>A0ACB9JME1_9ASTR</name>
<gene>
    <name evidence="1" type="ORF">L1987_08382</name>
</gene>
<evidence type="ECO:0000313" key="1">
    <source>
        <dbReference type="EMBL" id="KAI3820833.1"/>
    </source>
</evidence>
<protein>
    <submittedName>
        <fullName evidence="1">Uncharacterized protein</fullName>
    </submittedName>
</protein>
<evidence type="ECO:0000313" key="2">
    <source>
        <dbReference type="Proteomes" id="UP001056120"/>
    </source>
</evidence>
<sequence>MENPLVEIGYPHEVLTCVSGEYKDGRLVSIVFGTNKREYGPFGRAGSRSNSTSYADFKYAIKPGRFGGFNGSVDGGSVYAIGVYVKSYEVYTLDDFCDDFCGDLW</sequence>
<dbReference type="Proteomes" id="UP001056120">
    <property type="component" value="Linkage Group LG03"/>
</dbReference>
<reference evidence="1 2" key="2">
    <citation type="journal article" date="2022" name="Mol. Ecol. Resour.">
        <title>The genomes of chicory, endive, great burdock and yacon provide insights into Asteraceae paleo-polyploidization history and plant inulin production.</title>
        <authorList>
            <person name="Fan W."/>
            <person name="Wang S."/>
            <person name="Wang H."/>
            <person name="Wang A."/>
            <person name="Jiang F."/>
            <person name="Liu H."/>
            <person name="Zhao H."/>
            <person name="Xu D."/>
            <person name="Zhang Y."/>
        </authorList>
    </citation>
    <scope>NUCLEOTIDE SEQUENCE [LARGE SCALE GENOMIC DNA]</scope>
    <source>
        <strain evidence="2">cv. Yunnan</strain>
        <tissue evidence="1">Leaves</tissue>
    </source>
</reference>
<proteinExistence type="predicted"/>
<organism evidence="1 2">
    <name type="scientific">Smallanthus sonchifolius</name>
    <dbReference type="NCBI Taxonomy" id="185202"/>
    <lineage>
        <taxon>Eukaryota</taxon>
        <taxon>Viridiplantae</taxon>
        <taxon>Streptophyta</taxon>
        <taxon>Embryophyta</taxon>
        <taxon>Tracheophyta</taxon>
        <taxon>Spermatophyta</taxon>
        <taxon>Magnoliopsida</taxon>
        <taxon>eudicotyledons</taxon>
        <taxon>Gunneridae</taxon>
        <taxon>Pentapetalae</taxon>
        <taxon>asterids</taxon>
        <taxon>campanulids</taxon>
        <taxon>Asterales</taxon>
        <taxon>Asteraceae</taxon>
        <taxon>Asteroideae</taxon>
        <taxon>Heliantheae alliance</taxon>
        <taxon>Millerieae</taxon>
        <taxon>Smallanthus</taxon>
    </lineage>
</organism>
<dbReference type="EMBL" id="CM042020">
    <property type="protein sequence ID" value="KAI3820833.1"/>
    <property type="molecule type" value="Genomic_DNA"/>
</dbReference>
<accession>A0ACB9JME1</accession>